<proteinExistence type="predicted"/>
<feature type="compositionally biased region" description="Acidic residues" evidence="1">
    <location>
        <begin position="115"/>
        <end position="138"/>
    </location>
</feature>
<feature type="non-terminal residue" evidence="2">
    <location>
        <position position="1"/>
    </location>
</feature>
<reference evidence="2" key="1">
    <citation type="submission" date="2021-06" db="EMBL/GenBank/DDBJ databases">
        <authorList>
            <person name="Kallberg Y."/>
            <person name="Tangrot J."/>
            <person name="Rosling A."/>
        </authorList>
    </citation>
    <scope>NUCLEOTIDE SEQUENCE</scope>
    <source>
        <strain evidence="2">AZ414A</strain>
    </source>
</reference>
<evidence type="ECO:0000256" key="1">
    <source>
        <dbReference type="SAM" id="MobiDB-lite"/>
    </source>
</evidence>
<evidence type="ECO:0000313" key="3">
    <source>
        <dbReference type="Proteomes" id="UP000789706"/>
    </source>
</evidence>
<sequence>KVKEDSAPKISLVTVEVSKEPSKPEVHVGDVIKTQVPEKEPAPVEKSKKIGIKVKRLSTVSMINVHDKNKKVVEEISNFPFEDNQKVRVLVKFRKLLFQPFESDRLVIVESLKDPDEENGTESNTENEEEFQEEELDK</sequence>
<gene>
    <name evidence="2" type="ORF">DEBURN_LOCUS9857</name>
</gene>
<accession>A0A9N9CNN7</accession>
<protein>
    <submittedName>
        <fullName evidence="2">3640_t:CDS:1</fullName>
    </submittedName>
</protein>
<dbReference type="EMBL" id="CAJVPK010002199">
    <property type="protein sequence ID" value="CAG8608352.1"/>
    <property type="molecule type" value="Genomic_DNA"/>
</dbReference>
<dbReference type="AlphaFoldDB" id="A0A9N9CNN7"/>
<keyword evidence="3" id="KW-1185">Reference proteome</keyword>
<comment type="caution">
    <text evidence="2">The sequence shown here is derived from an EMBL/GenBank/DDBJ whole genome shotgun (WGS) entry which is preliminary data.</text>
</comment>
<organism evidence="2 3">
    <name type="scientific">Diversispora eburnea</name>
    <dbReference type="NCBI Taxonomy" id="1213867"/>
    <lineage>
        <taxon>Eukaryota</taxon>
        <taxon>Fungi</taxon>
        <taxon>Fungi incertae sedis</taxon>
        <taxon>Mucoromycota</taxon>
        <taxon>Glomeromycotina</taxon>
        <taxon>Glomeromycetes</taxon>
        <taxon>Diversisporales</taxon>
        <taxon>Diversisporaceae</taxon>
        <taxon>Diversispora</taxon>
    </lineage>
</organism>
<dbReference type="Proteomes" id="UP000789706">
    <property type="component" value="Unassembled WGS sequence"/>
</dbReference>
<evidence type="ECO:0000313" key="2">
    <source>
        <dbReference type="EMBL" id="CAG8608352.1"/>
    </source>
</evidence>
<feature type="region of interest" description="Disordered" evidence="1">
    <location>
        <begin position="112"/>
        <end position="138"/>
    </location>
</feature>
<name>A0A9N9CNN7_9GLOM</name>